<evidence type="ECO:0000256" key="3">
    <source>
        <dbReference type="ARBA" id="ARBA00022692"/>
    </source>
</evidence>
<feature type="transmembrane region" description="Helical" evidence="6">
    <location>
        <begin position="44"/>
        <end position="65"/>
    </location>
</feature>
<evidence type="ECO:0000256" key="1">
    <source>
        <dbReference type="ARBA" id="ARBA00022475"/>
    </source>
</evidence>
<keyword evidence="3 6" id="KW-0812">Transmembrane</keyword>
<proteinExistence type="predicted"/>
<keyword evidence="1" id="KW-1003">Cell membrane</keyword>
<dbReference type="AlphaFoldDB" id="X0RW07"/>
<comment type="caution">
    <text evidence="7">The sequence shown here is derived from an EMBL/GenBank/DDBJ whole genome shotgun (WGS) entry which is preliminary data.</text>
</comment>
<dbReference type="GO" id="GO:0008961">
    <property type="term" value="F:phosphatidylglycerol-prolipoprotein diacylglyceryl transferase activity"/>
    <property type="evidence" value="ECO:0007669"/>
    <property type="project" value="InterPro"/>
</dbReference>
<keyword evidence="4 6" id="KW-1133">Transmembrane helix</keyword>
<keyword evidence="2" id="KW-0808">Transferase</keyword>
<dbReference type="PANTHER" id="PTHR30589">
    <property type="entry name" value="PROLIPOPROTEIN DIACYLGLYCERYL TRANSFERASE"/>
    <property type="match status" value="1"/>
</dbReference>
<feature type="transmembrane region" description="Helical" evidence="6">
    <location>
        <begin position="223"/>
        <end position="240"/>
    </location>
</feature>
<gene>
    <name evidence="7" type="ORF">S01H1_14425</name>
</gene>
<evidence type="ECO:0008006" key="8">
    <source>
        <dbReference type="Google" id="ProtNLM"/>
    </source>
</evidence>
<reference evidence="7" key="1">
    <citation type="journal article" date="2014" name="Front. Microbiol.">
        <title>High frequency of phylogenetically diverse reductive dehalogenase-homologous genes in deep subseafloor sedimentary metagenomes.</title>
        <authorList>
            <person name="Kawai M."/>
            <person name="Futagami T."/>
            <person name="Toyoda A."/>
            <person name="Takaki Y."/>
            <person name="Nishi S."/>
            <person name="Hori S."/>
            <person name="Arai W."/>
            <person name="Tsubouchi T."/>
            <person name="Morono Y."/>
            <person name="Uchiyama I."/>
            <person name="Ito T."/>
            <person name="Fujiyama A."/>
            <person name="Inagaki F."/>
            <person name="Takami H."/>
        </authorList>
    </citation>
    <scope>NUCLEOTIDE SEQUENCE</scope>
    <source>
        <strain evidence="7">Expedition CK06-06</strain>
    </source>
</reference>
<feature type="transmembrane region" description="Helical" evidence="6">
    <location>
        <begin position="12"/>
        <end position="32"/>
    </location>
</feature>
<sequence length="251" mass="26878">MLPTLQLGPLALQVPGLVLLAGLWLGLTLSERRARRIGENPGDLFNLVFIALIAGIIGARLSYAITYPSAFAANPLSLLSINPGLFDPLAGVFIGICAAAIYIYRKQLPFWSTLDALTPFFAVLAVAQGIAHFAAGSAFGTPTDLPWGINLWGATRHPTQIYEILLAAIILLAVYLIDKSQLGQTSGFTFLSFIALSSAARLFSEAFRGDSTLIGNGFRSAQIISWLVLATCLALLGRRVQLARSTEKTSQ</sequence>
<dbReference type="Pfam" id="PF01790">
    <property type="entry name" value="LGT"/>
    <property type="match status" value="1"/>
</dbReference>
<organism evidence="7">
    <name type="scientific">marine sediment metagenome</name>
    <dbReference type="NCBI Taxonomy" id="412755"/>
    <lineage>
        <taxon>unclassified sequences</taxon>
        <taxon>metagenomes</taxon>
        <taxon>ecological metagenomes</taxon>
    </lineage>
</organism>
<feature type="transmembrane region" description="Helical" evidence="6">
    <location>
        <begin position="85"/>
        <end position="104"/>
    </location>
</feature>
<evidence type="ECO:0000256" key="2">
    <source>
        <dbReference type="ARBA" id="ARBA00022679"/>
    </source>
</evidence>
<dbReference type="GO" id="GO:0042158">
    <property type="term" value="P:lipoprotein biosynthetic process"/>
    <property type="evidence" value="ECO:0007669"/>
    <property type="project" value="InterPro"/>
</dbReference>
<feature type="transmembrane region" description="Helical" evidence="6">
    <location>
        <begin position="185"/>
        <end position="203"/>
    </location>
</feature>
<dbReference type="PANTHER" id="PTHR30589:SF0">
    <property type="entry name" value="PHOSPHATIDYLGLYCEROL--PROLIPOPROTEIN DIACYLGLYCERYL TRANSFERASE"/>
    <property type="match status" value="1"/>
</dbReference>
<evidence type="ECO:0000313" key="7">
    <source>
        <dbReference type="EMBL" id="GAF67221.1"/>
    </source>
</evidence>
<dbReference type="GO" id="GO:0005886">
    <property type="term" value="C:plasma membrane"/>
    <property type="evidence" value="ECO:0007669"/>
    <property type="project" value="InterPro"/>
</dbReference>
<keyword evidence="5 6" id="KW-0472">Membrane</keyword>
<evidence type="ECO:0000256" key="5">
    <source>
        <dbReference type="ARBA" id="ARBA00023136"/>
    </source>
</evidence>
<feature type="transmembrane region" description="Helical" evidence="6">
    <location>
        <begin position="116"/>
        <end position="139"/>
    </location>
</feature>
<feature type="transmembrane region" description="Helical" evidence="6">
    <location>
        <begin position="159"/>
        <end position="178"/>
    </location>
</feature>
<dbReference type="EMBL" id="BARS01007502">
    <property type="protein sequence ID" value="GAF67221.1"/>
    <property type="molecule type" value="Genomic_DNA"/>
</dbReference>
<evidence type="ECO:0000256" key="6">
    <source>
        <dbReference type="SAM" id="Phobius"/>
    </source>
</evidence>
<name>X0RW07_9ZZZZ</name>
<accession>X0RW07</accession>
<evidence type="ECO:0000256" key="4">
    <source>
        <dbReference type="ARBA" id="ARBA00022989"/>
    </source>
</evidence>
<protein>
    <recommendedName>
        <fullName evidence="8">Prolipoprotein diacylglyceryl transferase</fullName>
    </recommendedName>
</protein>
<dbReference type="InterPro" id="IPR001640">
    <property type="entry name" value="Lgt"/>
</dbReference>